<evidence type="ECO:0000256" key="2">
    <source>
        <dbReference type="ARBA" id="ARBA00011084"/>
    </source>
</evidence>
<comment type="similarity">
    <text evidence="2">Belongs to the GSP J family.</text>
</comment>
<evidence type="ECO:0000256" key="10">
    <source>
        <dbReference type="SAM" id="Coils"/>
    </source>
</evidence>
<dbReference type="InterPro" id="IPR012902">
    <property type="entry name" value="N_methyl_site"/>
</dbReference>
<evidence type="ECO:0000256" key="6">
    <source>
        <dbReference type="ARBA" id="ARBA00022519"/>
    </source>
</evidence>
<keyword evidence="10" id="KW-0175">Coiled coil</keyword>
<evidence type="ECO:0000256" key="5">
    <source>
        <dbReference type="ARBA" id="ARBA00022481"/>
    </source>
</evidence>
<dbReference type="EMBL" id="BMYR01000011">
    <property type="protein sequence ID" value="GGW68640.1"/>
    <property type="molecule type" value="Genomic_DNA"/>
</dbReference>
<dbReference type="Gene3D" id="2.10.70.20">
    <property type="entry name" value="gspk-gspi-gspj complex like domains"/>
    <property type="match status" value="1"/>
</dbReference>
<keyword evidence="6" id="KW-0997">Cell inner membrane</keyword>
<dbReference type="InterPro" id="IPR010055">
    <property type="entry name" value="T2SS_protein-GspJ"/>
</dbReference>
<organism evidence="11 12">
    <name type="scientific">Alishewanella tabrizica</name>
    <dbReference type="NCBI Taxonomy" id="671278"/>
    <lineage>
        <taxon>Bacteria</taxon>
        <taxon>Pseudomonadati</taxon>
        <taxon>Pseudomonadota</taxon>
        <taxon>Gammaproteobacteria</taxon>
        <taxon>Alteromonadales</taxon>
        <taxon>Alteromonadaceae</taxon>
        <taxon>Alishewanella</taxon>
    </lineage>
</organism>
<evidence type="ECO:0000313" key="11">
    <source>
        <dbReference type="EMBL" id="GGW68640.1"/>
    </source>
</evidence>
<evidence type="ECO:0000256" key="4">
    <source>
        <dbReference type="ARBA" id="ARBA00022475"/>
    </source>
</evidence>
<protein>
    <recommendedName>
        <fullName evidence="3">Type II secretion system protein J</fullName>
    </recommendedName>
</protein>
<dbReference type="InterPro" id="IPR051621">
    <property type="entry name" value="T2SS_protein_J"/>
</dbReference>
<dbReference type="SUPFAM" id="SSF54523">
    <property type="entry name" value="Pili subunits"/>
    <property type="match status" value="1"/>
</dbReference>
<evidence type="ECO:0000256" key="9">
    <source>
        <dbReference type="ARBA" id="ARBA00023136"/>
    </source>
</evidence>
<feature type="coiled-coil region" evidence="10">
    <location>
        <begin position="37"/>
        <end position="71"/>
    </location>
</feature>
<comment type="caution">
    <text evidence="11">The sequence shown here is derived from an EMBL/GenBank/DDBJ whole genome shotgun (WGS) entry which is preliminary data.</text>
</comment>
<dbReference type="NCBIfam" id="TIGR01711">
    <property type="entry name" value="gspJ"/>
    <property type="match status" value="1"/>
</dbReference>
<keyword evidence="9" id="KW-0472">Membrane</keyword>
<name>A0ABQ2WSV9_9ALTE</name>
<dbReference type="Pfam" id="PF11612">
    <property type="entry name" value="T2SSJ"/>
    <property type="match status" value="1"/>
</dbReference>
<evidence type="ECO:0000256" key="8">
    <source>
        <dbReference type="ARBA" id="ARBA00022989"/>
    </source>
</evidence>
<keyword evidence="7" id="KW-0812">Transmembrane</keyword>
<comment type="subcellular location">
    <subcellularLocation>
        <location evidence="1">Cell inner membrane</location>
        <topology evidence="1">Single-pass membrane protein</topology>
    </subcellularLocation>
</comment>
<keyword evidence="4" id="KW-1003">Cell membrane</keyword>
<dbReference type="InterPro" id="IPR045584">
    <property type="entry name" value="Pilin-like"/>
</dbReference>
<dbReference type="Proteomes" id="UP000634667">
    <property type="component" value="Unassembled WGS sequence"/>
</dbReference>
<gene>
    <name evidence="11" type="primary">gspJ</name>
    <name evidence="11" type="ORF">GCM10008111_25800</name>
</gene>
<evidence type="ECO:0000313" key="12">
    <source>
        <dbReference type="Proteomes" id="UP000634667"/>
    </source>
</evidence>
<keyword evidence="5" id="KW-0488">Methylation</keyword>
<keyword evidence="12" id="KW-1185">Reference proteome</keyword>
<sequence length="209" mass="24331">MLDSQMNSKGFTFLEMLLAMLLFAMVGLASVAVLTSVTNSDEASQRALQQLQQLQRAMLLLERDFMQISARYVRIEGDPPRQERLVGEKYFLDSTDHGVTFTQQGWRNPGMILPRSEVQAIAYRLEEGQLQRLFTLYVDAVNNTEPHIQPLLDGVEVFELSYLLNEKWEERWQHQFFPQAVKVRLVQQDIGEVERIFMLPNALWRKEQP</sequence>
<evidence type="ECO:0000256" key="3">
    <source>
        <dbReference type="ARBA" id="ARBA00021539"/>
    </source>
</evidence>
<dbReference type="PANTHER" id="PTHR39583">
    <property type="entry name" value="TYPE II SECRETION SYSTEM PROTEIN J-RELATED"/>
    <property type="match status" value="1"/>
</dbReference>
<dbReference type="Gene3D" id="3.10.610.10">
    <property type="entry name" value="GSPII I/J protein-like"/>
    <property type="match status" value="1"/>
</dbReference>
<reference evidence="12" key="1">
    <citation type="journal article" date="2019" name="Int. J. Syst. Evol. Microbiol.">
        <title>The Global Catalogue of Microorganisms (GCM) 10K type strain sequencing project: providing services to taxonomists for standard genome sequencing and annotation.</title>
        <authorList>
            <consortium name="The Broad Institute Genomics Platform"/>
            <consortium name="The Broad Institute Genome Sequencing Center for Infectious Disease"/>
            <person name="Wu L."/>
            <person name="Ma J."/>
        </authorList>
    </citation>
    <scope>NUCLEOTIDE SEQUENCE [LARGE SCALE GENOMIC DNA]</scope>
    <source>
        <strain evidence="12">KCTC 23723</strain>
    </source>
</reference>
<dbReference type="PANTHER" id="PTHR39583:SF2">
    <property type="entry name" value="TYPE II SECRETION SYSTEM PROTEIN J"/>
    <property type="match status" value="1"/>
</dbReference>
<keyword evidence="8" id="KW-1133">Transmembrane helix</keyword>
<proteinExistence type="inferred from homology"/>
<evidence type="ECO:0000256" key="7">
    <source>
        <dbReference type="ARBA" id="ARBA00022692"/>
    </source>
</evidence>
<accession>A0ABQ2WSV9</accession>
<dbReference type="Pfam" id="PF07963">
    <property type="entry name" value="N_methyl"/>
    <property type="match status" value="1"/>
</dbReference>
<evidence type="ECO:0000256" key="1">
    <source>
        <dbReference type="ARBA" id="ARBA00004377"/>
    </source>
</evidence>